<gene>
    <name evidence="1" type="ORF">QCA50_007735</name>
</gene>
<name>A0AAW0GCH8_9APHY</name>
<dbReference type="AlphaFoldDB" id="A0AAW0GCH8"/>
<organism evidence="1 2">
    <name type="scientific">Cerrena zonata</name>
    <dbReference type="NCBI Taxonomy" id="2478898"/>
    <lineage>
        <taxon>Eukaryota</taxon>
        <taxon>Fungi</taxon>
        <taxon>Dikarya</taxon>
        <taxon>Basidiomycota</taxon>
        <taxon>Agaricomycotina</taxon>
        <taxon>Agaricomycetes</taxon>
        <taxon>Polyporales</taxon>
        <taxon>Cerrenaceae</taxon>
        <taxon>Cerrena</taxon>
    </lineage>
</organism>
<dbReference type="Proteomes" id="UP001385951">
    <property type="component" value="Unassembled WGS sequence"/>
</dbReference>
<dbReference type="EMBL" id="JASBNA010000009">
    <property type="protein sequence ID" value="KAK7689044.1"/>
    <property type="molecule type" value="Genomic_DNA"/>
</dbReference>
<sequence>MPRFCCPSFDRSFRTCCRWGSRNHTAFYHIFSTSFPTNTITQSSKWSAFRNIRRAHRFYWGSRIPYSCISVRGRRSDQGIHARRGDSVKKRQRDSFLEKKLPTESLISAKLVQLSIDYNQDDIDQTLCYSFYSQCLESRLQPVSLII</sequence>
<proteinExistence type="predicted"/>
<evidence type="ECO:0000313" key="2">
    <source>
        <dbReference type="Proteomes" id="UP001385951"/>
    </source>
</evidence>
<keyword evidence="2" id="KW-1185">Reference proteome</keyword>
<accession>A0AAW0GCH8</accession>
<protein>
    <submittedName>
        <fullName evidence="1">Uncharacterized protein</fullName>
    </submittedName>
</protein>
<evidence type="ECO:0000313" key="1">
    <source>
        <dbReference type="EMBL" id="KAK7689044.1"/>
    </source>
</evidence>
<comment type="caution">
    <text evidence="1">The sequence shown here is derived from an EMBL/GenBank/DDBJ whole genome shotgun (WGS) entry which is preliminary data.</text>
</comment>
<reference evidence="1 2" key="1">
    <citation type="submission" date="2022-09" db="EMBL/GenBank/DDBJ databases">
        <authorList>
            <person name="Palmer J.M."/>
        </authorList>
    </citation>
    <scope>NUCLEOTIDE SEQUENCE [LARGE SCALE GENOMIC DNA]</scope>
    <source>
        <strain evidence="1 2">DSM 7382</strain>
    </source>
</reference>